<dbReference type="PROSITE" id="PS50928">
    <property type="entry name" value="ABC_TM1"/>
    <property type="match status" value="1"/>
</dbReference>
<evidence type="ECO:0000256" key="4">
    <source>
        <dbReference type="ARBA" id="ARBA00022989"/>
    </source>
</evidence>
<dbReference type="InterPro" id="IPR051204">
    <property type="entry name" value="ABC_transp_perm/SBD"/>
</dbReference>
<dbReference type="EMBL" id="CP071444">
    <property type="protein sequence ID" value="QSX08598.1"/>
    <property type="molecule type" value="Genomic_DNA"/>
</dbReference>
<keyword evidence="2 6" id="KW-0813">Transport</keyword>
<dbReference type="CDD" id="cd06261">
    <property type="entry name" value="TM_PBP2"/>
    <property type="match status" value="1"/>
</dbReference>
<organism evidence="8 9">
    <name type="scientific">Alkalibacter rhizosphaerae</name>
    <dbReference type="NCBI Taxonomy" id="2815577"/>
    <lineage>
        <taxon>Bacteria</taxon>
        <taxon>Bacillati</taxon>
        <taxon>Bacillota</taxon>
        <taxon>Clostridia</taxon>
        <taxon>Eubacteriales</taxon>
        <taxon>Eubacteriaceae</taxon>
        <taxon>Alkalibacter</taxon>
    </lineage>
</organism>
<keyword evidence="5 6" id="KW-0472">Membrane</keyword>
<feature type="transmembrane region" description="Helical" evidence="6">
    <location>
        <begin position="12"/>
        <end position="34"/>
    </location>
</feature>
<dbReference type="PANTHER" id="PTHR30177">
    <property type="entry name" value="GLYCINE BETAINE/L-PROLINE TRANSPORT SYSTEM PERMEASE PROTEIN PROW"/>
    <property type="match status" value="1"/>
</dbReference>
<feature type="transmembrane region" description="Helical" evidence="6">
    <location>
        <begin position="120"/>
        <end position="146"/>
    </location>
</feature>
<dbReference type="AlphaFoldDB" id="A0A974XHR6"/>
<protein>
    <submittedName>
        <fullName evidence="8">ABC transporter permease</fullName>
    </submittedName>
</protein>
<comment type="subcellular location">
    <subcellularLocation>
        <location evidence="6">Cell membrane</location>
        <topology evidence="6">Multi-pass membrane protein</topology>
    </subcellularLocation>
    <subcellularLocation>
        <location evidence="1">Membrane</location>
        <topology evidence="1">Multi-pass membrane protein</topology>
    </subcellularLocation>
</comment>
<keyword evidence="4 6" id="KW-1133">Transmembrane helix</keyword>
<comment type="similarity">
    <text evidence="6">Belongs to the binding-protein-dependent transport system permease family.</text>
</comment>
<dbReference type="KEGG" id="alka:J0B03_00440"/>
<evidence type="ECO:0000256" key="6">
    <source>
        <dbReference type="RuleBase" id="RU363032"/>
    </source>
</evidence>
<name>A0A974XHR6_9FIRM</name>
<evidence type="ECO:0000313" key="9">
    <source>
        <dbReference type="Proteomes" id="UP000663499"/>
    </source>
</evidence>
<feature type="domain" description="ABC transmembrane type-1" evidence="7">
    <location>
        <begin position="6"/>
        <end position="185"/>
    </location>
</feature>
<feature type="transmembrane region" description="Helical" evidence="6">
    <location>
        <begin position="166"/>
        <end position="185"/>
    </location>
</feature>
<dbReference type="InterPro" id="IPR035906">
    <property type="entry name" value="MetI-like_sf"/>
</dbReference>
<dbReference type="InterPro" id="IPR000515">
    <property type="entry name" value="MetI-like"/>
</dbReference>
<evidence type="ECO:0000256" key="1">
    <source>
        <dbReference type="ARBA" id="ARBA00004141"/>
    </source>
</evidence>
<sequence length="199" mass="21145">MDMKVVLEHLFLVSVAFGINIIIGLVLGVAAYMVKILRPGILWIVDLLQTIPVLALLGIIMLIFGANSTTVIIGIVLYSLLPVVRNTYVGLSDIDPSIKEAAKGMGMTSLQRLIQVELPLSFPIIFTGLRIALVTSIGIAVFGAFVGGGGLGATINRAILLQDMTTLVQATGTLMVMAVGFDLLMGSIEKRLKNRHSAG</sequence>
<dbReference type="GO" id="GO:0005886">
    <property type="term" value="C:plasma membrane"/>
    <property type="evidence" value="ECO:0007669"/>
    <property type="project" value="UniProtKB-SubCell"/>
</dbReference>
<evidence type="ECO:0000313" key="8">
    <source>
        <dbReference type="EMBL" id="QSX08598.1"/>
    </source>
</evidence>
<evidence type="ECO:0000256" key="2">
    <source>
        <dbReference type="ARBA" id="ARBA00022448"/>
    </source>
</evidence>
<dbReference type="Pfam" id="PF00528">
    <property type="entry name" value="BPD_transp_1"/>
    <property type="match status" value="1"/>
</dbReference>
<dbReference type="RefSeq" id="WP_207299939.1">
    <property type="nucleotide sequence ID" value="NZ_CP071444.1"/>
</dbReference>
<dbReference type="GO" id="GO:0055085">
    <property type="term" value="P:transmembrane transport"/>
    <property type="evidence" value="ECO:0007669"/>
    <property type="project" value="InterPro"/>
</dbReference>
<evidence type="ECO:0000259" key="7">
    <source>
        <dbReference type="PROSITE" id="PS50928"/>
    </source>
</evidence>
<dbReference type="GO" id="GO:0031460">
    <property type="term" value="P:glycine betaine transport"/>
    <property type="evidence" value="ECO:0007669"/>
    <property type="project" value="TreeGrafter"/>
</dbReference>
<evidence type="ECO:0000256" key="3">
    <source>
        <dbReference type="ARBA" id="ARBA00022692"/>
    </source>
</evidence>
<dbReference type="PANTHER" id="PTHR30177:SF4">
    <property type="entry name" value="OSMOPROTECTANT IMPORT PERMEASE PROTEIN OSMW"/>
    <property type="match status" value="1"/>
</dbReference>
<accession>A0A974XHR6</accession>
<evidence type="ECO:0000256" key="5">
    <source>
        <dbReference type="ARBA" id="ARBA00023136"/>
    </source>
</evidence>
<dbReference type="Gene3D" id="1.10.3720.10">
    <property type="entry name" value="MetI-like"/>
    <property type="match status" value="1"/>
</dbReference>
<feature type="transmembrane region" description="Helical" evidence="6">
    <location>
        <begin position="41"/>
        <end position="64"/>
    </location>
</feature>
<keyword evidence="9" id="KW-1185">Reference proteome</keyword>
<gene>
    <name evidence="8" type="ORF">J0B03_00440</name>
</gene>
<dbReference type="Proteomes" id="UP000663499">
    <property type="component" value="Chromosome"/>
</dbReference>
<keyword evidence="3 6" id="KW-0812">Transmembrane</keyword>
<proteinExistence type="inferred from homology"/>
<reference evidence="8" key="1">
    <citation type="submission" date="2021-03" db="EMBL/GenBank/DDBJ databases">
        <title>Alkalibacter marinus sp. nov., isolated from tidal flat sediment.</title>
        <authorList>
            <person name="Namirimu T."/>
            <person name="Yang J.-A."/>
            <person name="Yang S.-H."/>
            <person name="Kim Y.-J."/>
            <person name="Kwon K.K."/>
        </authorList>
    </citation>
    <scope>NUCLEOTIDE SEQUENCE</scope>
    <source>
        <strain evidence="8">ES005</strain>
    </source>
</reference>
<dbReference type="SUPFAM" id="SSF161098">
    <property type="entry name" value="MetI-like"/>
    <property type="match status" value="1"/>
</dbReference>